<evidence type="ECO:0000256" key="3">
    <source>
        <dbReference type="ARBA" id="ARBA00022618"/>
    </source>
</evidence>
<name>A0A9W6WJS4_CANBO</name>
<feature type="compositionally biased region" description="Polar residues" evidence="8">
    <location>
        <begin position="502"/>
        <end position="521"/>
    </location>
</feature>
<evidence type="ECO:0000256" key="8">
    <source>
        <dbReference type="SAM" id="MobiDB-lite"/>
    </source>
</evidence>
<evidence type="ECO:0000256" key="4">
    <source>
        <dbReference type="ARBA" id="ARBA00022776"/>
    </source>
</evidence>
<comment type="subcellular location">
    <subcellularLocation>
        <location evidence="1">Nucleus</location>
    </subcellularLocation>
</comment>
<dbReference type="GO" id="GO:0007064">
    <property type="term" value="P:mitotic sister chromatid cohesion"/>
    <property type="evidence" value="ECO:0007669"/>
    <property type="project" value="InterPro"/>
</dbReference>
<evidence type="ECO:0000313" key="10">
    <source>
        <dbReference type="Proteomes" id="UP001165120"/>
    </source>
</evidence>
<keyword evidence="6" id="KW-0539">Nucleus</keyword>
<evidence type="ECO:0000256" key="6">
    <source>
        <dbReference type="ARBA" id="ARBA00023242"/>
    </source>
</evidence>
<protein>
    <submittedName>
        <fullName evidence="9">Unnamed protein product</fullName>
    </submittedName>
</protein>
<feature type="region of interest" description="Disordered" evidence="8">
    <location>
        <begin position="487"/>
        <end position="528"/>
    </location>
</feature>
<evidence type="ECO:0000256" key="2">
    <source>
        <dbReference type="ARBA" id="ARBA00008585"/>
    </source>
</evidence>
<evidence type="ECO:0000256" key="1">
    <source>
        <dbReference type="ARBA" id="ARBA00004123"/>
    </source>
</evidence>
<keyword evidence="10" id="KW-1185">Reference proteome</keyword>
<comment type="caution">
    <text evidence="9">The sequence shown here is derived from an EMBL/GenBank/DDBJ whole genome shotgun (WGS) entry which is preliminary data.</text>
</comment>
<dbReference type="Proteomes" id="UP001165120">
    <property type="component" value="Unassembled WGS sequence"/>
</dbReference>
<proteinExistence type="inferred from homology"/>
<dbReference type="GO" id="GO:0051301">
    <property type="term" value="P:cell division"/>
    <property type="evidence" value="ECO:0007669"/>
    <property type="project" value="UniProtKB-KW"/>
</dbReference>
<sequence length="528" mass="61437">MPIGIQLQMLLSFPIEIKWLTPSEFRLTAFLYCGVCYISKSWDGKDRTEKLFDYCRNYIDDELKTENHQLSNIEAETKVLRLNYISTLLDYYECLANFQKDKWNLNLIRENINKDEDEDIIRVNKSKRIKVSNNSNSIKDKISRLEKFVKNYDSGGFSSQELVIYHNLIIKIYYLLGMNSQHLNKLSEAKYYYMKTRKLCSSSPNELNGDEFFSDEMYITFKQSTSGISGSLFDAKDLYNQIYCLSTLNLIIIISYEAQTMKNRLSFFKNTSQSSSSPPPHDLISNYEKILSLKNILTREVIKMTKPEIKAKSFVDSDFMFEITIEFIIKYIIKEDNNNLNNEIKLIDNLNESQLKKIKNISPFLLGLINYHNALSYNQSSQDHKEDNLRARNKVKLFKESIDNFSKYQDLNNSSNTINSLQFLIYYINTKILETIKFYETDFTKDELENQELLLNDLKLKLGKLYDNSGDSSTNSSLLNGATPRLLATSFNDKENDEDTMKGSSSPSNGDNFQQNSSPYRSTDEKRD</sequence>
<keyword evidence="5" id="KW-0159">Chromosome partition</keyword>
<accession>A0A9W6WJS4</accession>
<dbReference type="AlphaFoldDB" id="A0A9W6WJS4"/>
<dbReference type="GO" id="GO:0005634">
    <property type="term" value="C:nucleus"/>
    <property type="evidence" value="ECO:0007669"/>
    <property type="project" value="UniProtKB-SubCell"/>
</dbReference>
<comment type="similarity">
    <text evidence="2">Belongs to the SCC4/mau-2 family.</text>
</comment>
<dbReference type="InterPro" id="IPR019440">
    <property type="entry name" value="MAU2"/>
</dbReference>
<dbReference type="GO" id="GO:0007059">
    <property type="term" value="P:chromosome segregation"/>
    <property type="evidence" value="ECO:0007669"/>
    <property type="project" value="UniProtKB-KW"/>
</dbReference>
<reference evidence="9" key="1">
    <citation type="submission" date="2023-04" db="EMBL/GenBank/DDBJ databases">
        <title>Candida boidinii NBRC 10035.</title>
        <authorList>
            <person name="Ichikawa N."/>
            <person name="Sato H."/>
            <person name="Tonouchi N."/>
        </authorList>
    </citation>
    <scope>NUCLEOTIDE SEQUENCE</scope>
    <source>
        <strain evidence="9">NBRC 10035</strain>
    </source>
</reference>
<keyword evidence="7" id="KW-0131">Cell cycle</keyword>
<gene>
    <name evidence="9" type="ORF">Cboi02_000565600</name>
</gene>
<keyword evidence="4" id="KW-0498">Mitosis</keyword>
<organism evidence="9 10">
    <name type="scientific">Candida boidinii</name>
    <name type="common">Yeast</name>
    <dbReference type="NCBI Taxonomy" id="5477"/>
    <lineage>
        <taxon>Eukaryota</taxon>
        <taxon>Fungi</taxon>
        <taxon>Dikarya</taxon>
        <taxon>Ascomycota</taxon>
        <taxon>Saccharomycotina</taxon>
        <taxon>Pichiomycetes</taxon>
        <taxon>Pichiales</taxon>
        <taxon>Pichiaceae</taxon>
        <taxon>Ogataea</taxon>
        <taxon>Ogataea/Candida clade</taxon>
    </lineage>
</organism>
<dbReference type="EMBL" id="BSXN01002865">
    <property type="protein sequence ID" value="GME77864.1"/>
    <property type="molecule type" value="Genomic_DNA"/>
</dbReference>
<evidence type="ECO:0000313" key="9">
    <source>
        <dbReference type="EMBL" id="GME77864.1"/>
    </source>
</evidence>
<evidence type="ECO:0000256" key="7">
    <source>
        <dbReference type="ARBA" id="ARBA00023306"/>
    </source>
</evidence>
<dbReference type="Pfam" id="PF10345">
    <property type="entry name" value="Cohesin_load"/>
    <property type="match status" value="1"/>
</dbReference>
<keyword evidence="3" id="KW-0132">Cell division</keyword>
<evidence type="ECO:0000256" key="5">
    <source>
        <dbReference type="ARBA" id="ARBA00022829"/>
    </source>
</evidence>